<evidence type="ECO:0000313" key="2">
    <source>
        <dbReference type="Proteomes" id="UP000053405"/>
    </source>
</evidence>
<dbReference type="Proteomes" id="UP000053405">
    <property type="component" value="Unassembled WGS sequence"/>
</dbReference>
<organism evidence="1 2">
    <name type="scientific">Gordonia hirsuta DSM 44140 = NBRC 16056</name>
    <dbReference type="NCBI Taxonomy" id="1121927"/>
    <lineage>
        <taxon>Bacteria</taxon>
        <taxon>Bacillati</taxon>
        <taxon>Actinomycetota</taxon>
        <taxon>Actinomycetes</taxon>
        <taxon>Mycobacteriales</taxon>
        <taxon>Gordoniaceae</taxon>
        <taxon>Gordonia</taxon>
    </lineage>
</organism>
<name>L7LB23_9ACTN</name>
<proteinExistence type="predicted"/>
<evidence type="ECO:0000313" key="1">
    <source>
        <dbReference type="EMBL" id="GAC58109.1"/>
    </source>
</evidence>
<keyword evidence="2" id="KW-1185">Reference proteome</keyword>
<protein>
    <submittedName>
        <fullName evidence="1">Uncharacterized protein</fullName>
    </submittedName>
</protein>
<reference evidence="1 2" key="1">
    <citation type="submission" date="2012-12" db="EMBL/GenBank/DDBJ databases">
        <title>Whole genome shotgun sequence of Gordonia hirsuta NBRC 16056.</title>
        <authorList>
            <person name="Isaki-Nakamura S."/>
            <person name="Hosoyama A."/>
            <person name="Tsuchikane K."/>
            <person name="Katsumata H."/>
            <person name="Baba S."/>
            <person name="Yamazaki S."/>
            <person name="Fujita N."/>
        </authorList>
    </citation>
    <scope>NUCLEOTIDE SEQUENCE [LARGE SCALE GENOMIC DNA]</scope>
    <source>
        <strain evidence="1 2">NBRC 16056</strain>
    </source>
</reference>
<gene>
    <name evidence="1" type="ORF">GOHSU_30_00330</name>
</gene>
<dbReference type="EMBL" id="BANT01000030">
    <property type="protein sequence ID" value="GAC58109.1"/>
    <property type="molecule type" value="Genomic_DNA"/>
</dbReference>
<dbReference type="RefSeq" id="WP_005941586.1">
    <property type="nucleotide sequence ID" value="NZ_ATVK01000054.1"/>
</dbReference>
<sequence>MVGTGAIIAGLLLGGVLMTRADPSVPNVRVFRSVRMANSAMRSGSLFSWSLIGKAFRAYLRHGFTPESIGSTAQAVAYLAKSPAAKAAAHG</sequence>
<dbReference type="AlphaFoldDB" id="L7LB23"/>
<dbReference type="STRING" id="1121927.GOHSU_30_00330"/>
<comment type="caution">
    <text evidence="1">The sequence shown here is derived from an EMBL/GenBank/DDBJ whole genome shotgun (WGS) entry which is preliminary data.</text>
</comment>
<accession>L7LB23</accession>